<dbReference type="EMBL" id="CP090569">
    <property type="protein sequence ID" value="USF87304.1"/>
    <property type="molecule type" value="Genomic_DNA"/>
</dbReference>
<protein>
    <submittedName>
        <fullName evidence="4">DUF255 domain-containing protein</fullName>
    </submittedName>
</protein>
<name>A0A9J6ZXM8_9GAMM</name>
<feature type="domain" description="Spermatogenesis-associated protein 20-like TRX" evidence="2">
    <location>
        <begin position="67"/>
        <end position="221"/>
    </location>
</feature>
<dbReference type="SUPFAM" id="SSF48208">
    <property type="entry name" value="Six-hairpin glycosidases"/>
    <property type="match status" value="1"/>
</dbReference>
<feature type="domain" description="Thiol:disulfide interchange protein DsbD N-terminal" evidence="3">
    <location>
        <begin position="681"/>
        <end position="791"/>
    </location>
</feature>
<dbReference type="KEGG" id="eps:L0Y14_14390"/>
<proteinExistence type="predicted"/>
<dbReference type="InterPro" id="IPR004879">
    <property type="entry name" value="Ssp411-like_TRX"/>
</dbReference>
<keyword evidence="1" id="KW-0732">Signal</keyword>
<gene>
    <name evidence="4" type="ORF">L0Y14_14390</name>
</gene>
<dbReference type="Gene3D" id="3.40.30.10">
    <property type="entry name" value="Glutaredoxin"/>
    <property type="match status" value="1"/>
</dbReference>
<dbReference type="Proteomes" id="UP001056649">
    <property type="component" value="Chromosome"/>
</dbReference>
<dbReference type="SUPFAM" id="SSF52833">
    <property type="entry name" value="Thioredoxin-like"/>
    <property type="match status" value="1"/>
</dbReference>
<dbReference type="InterPro" id="IPR012341">
    <property type="entry name" value="6hp_glycosidase-like_sf"/>
</dbReference>
<dbReference type="PANTHER" id="PTHR42899">
    <property type="entry name" value="SPERMATOGENESIS-ASSOCIATED PROTEIN 20"/>
    <property type="match status" value="1"/>
</dbReference>
<dbReference type="InterPro" id="IPR028250">
    <property type="entry name" value="DsbDN"/>
</dbReference>
<dbReference type="CDD" id="cd02955">
    <property type="entry name" value="SSP411"/>
    <property type="match status" value="1"/>
</dbReference>
<feature type="signal peptide" evidence="1">
    <location>
        <begin position="1"/>
        <end position="19"/>
    </location>
</feature>
<organism evidence="4 5">
    <name type="scientific">Candidatus Endoriftia persephonae</name>
    <dbReference type="NCBI Taxonomy" id="393765"/>
    <lineage>
        <taxon>Bacteria</taxon>
        <taxon>Pseudomonadati</taxon>
        <taxon>Pseudomonadota</taxon>
        <taxon>Gammaproteobacteria</taxon>
        <taxon>Chromatiales</taxon>
        <taxon>Sedimenticolaceae</taxon>
        <taxon>Candidatus Endoriftia</taxon>
    </lineage>
</organism>
<dbReference type="InterPro" id="IPR036249">
    <property type="entry name" value="Thioredoxin-like_sf"/>
</dbReference>
<keyword evidence="5" id="KW-1185">Reference proteome</keyword>
<feature type="chain" id="PRO_5039913302" evidence="1">
    <location>
        <begin position="20"/>
        <end position="799"/>
    </location>
</feature>
<dbReference type="GO" id="GO:0005975">
    <property type="term" value="P:carbohydrate metabolic process"/>
    <property type="evidence" value="ECO:0007669"/>
    <property type="project" value="InterPro"/>
</dbReference>
<evidence type="ECO:0000256" key="1">
    <source>
        <dbReference type="SAM" id="SignalP"/>
    </source>
</evidence>
<evidence type="ECO:0000259" key="2">
    <source>
        <dbReference type="Pfam" id="PF03190"/>
    </source>
</evidence>
<dbReference type="InterPro" id="IPR008928">
    <property type="entry name" value="6-hairpin_glycosidase_sf"/>
</dbReference>
<dbReference type="Pfam" id="PF11412">
    <property type="entry name" value="DsbD_N"/>
    <property type="match status" value="1"/>
</dbReference>
<dbReference type="AlphaFoldDB" id="A0A9J6ZXM8"/>
<dbReference type="Pfam" id="PF03190">
    <property type="entry name" value="Thioredox_DsbH"/>
    <property type="match status" value="1"/>
</dbReference>
<evidence type="ECO:0000259" key="3">
    <source>
        <dbReference type="Pfam" id="PF11412"/>
    </source>
</evidence>
<dbReference type="Gene3D" id="1.50.10.10">
    <property type="match status" value="2"/>
</dbReference>
<evidence type="ECO:0000313" key="4">
    <source>
        <dbReference type="EMBL" id="USF87304.1"/>
    </source>
</evidence>
<dbReference type="PANTHER" id="PTHR42899:SF1">
    <property type="entry name" value="SPERMATOGENESIS-ASSOCIATED PROTEIN 20"/>
    <property type="match status" value="1"/>
</dbReference>
<accession>A0A9J6ZXM8</accession>
<reference evidence="4" key="1">
    <citation type="journal article" date="2022" name="Mol. Ecol. Resour.">
        <title>The complete and closed genome of the facultative generalist Candidatus Endoriftia persephone from deep-sea hydrothermal vents.</title>
        <authorList>
            <person name="de Oliveira A.L."/>
            <person name="Srivastava A."/>
            <person name="Espada-Hinojosa S."/>
            <person name="Bright M."/>
        </authorList>
    </citation>
    <scope>NUCLEOTIDE SEQUENCE</scope>
    <source>
        <strain evidence="4">Tica-EPR-9o50.N</strain>
    </source>
</reference>
<sequence length="799" mass="90458">MHTKLLAALLLTLSWQAFGAEGRPTHYQVTRPMQIQQQLEAAYLAKGVGYRPRTEHLEADGSPRYLNRLILEDSPYLLQHAHNPVDWYPWGEAAFAKAKRENKPIFLSIGYSTCHWCHVMERESFENESIARFLNEHFIAIKVDRESHPDIDETYMTAVMLMTGSGGWPMSSLLTPEGKPFFGGTYFPPQQFASVLQQIQTIWEERPEDTRQQAERVAKAVEAANSQRGKAKALDSQAADKAVAQMLRSFDELQGGFSQAPKFPHEPWLFLLLDQLQRQPHPEALQALEVTLDAMARGGIYDQAGGGFHRYSTDNEWLVPHFEKMLYNQAQLARIYLLAWRLTGKEQYRRVVTQTLDYVLREMTAPSGGFYSATDADSAGEEGLFFTWIPAEIRDALEPRDAGLAIELYAISERGNFEGRNILHLPQSLEEYAETKSMNLEALHQRIDHINQVLRQIREQREHPLRDDKIVTAWNGMMITAFAQAADLLDSDSYRQAAERAAEFLWQHNRKGAGQLWRVHLDGKSSISANQEDYAYLGEGLSYLYDLTGDPKWLSRSRELADAMLARFQEKDGGFYMSEAGEDHFNAMGRPRDGGSDNAIASGSSVALHLLQRLWLRSGHLDYKTAAESLIAYFAANIERQPNGYTYMLSAVDNLNQGERTHRGYAALGGIRLEAGLKPMSDNKQLLELAIQIPEGWHINAHHPLGESLIPTELRLANNQHEWHMAPVTYPSPVQQKLTFQHDPLLVYEGNIQLQATLEHKRTPGNGGATLLDLELQLQACSDEVCLPPETIRLQPIMR</sequence>
<evidence type="ECO:0000313" key="5">
    <source>
        <dbReference type="Proteomes" id="UP001056649"/>
    </source>
</evidence>
<dbReference type="RefSeq" id="WP_006474512.1">
    <property type="nucleotide sequence ID" value="NZ_CP090569.1"/>
</dbReference>
<dbReference type="InterPro" id="IPR024705">
    <property type="entry name" value="Ssp411"/>
</dbReference>